<proteinExistence type="predicted"/>
<protein>
    <recommendedName>
        <fullName evidence="1">ISXO2-like transposase domain-containing protein</fullName>
    </recommendedName>
</protein>
<feature type="domain" description="ISXO2-like transposase" evidence="1">
    <location>
        <begin position="8"/>
        <end position="68"/>
    </location>
</feature>
<evidence type="ECO:0000313" key="2">
    <source>
        <dbReference type="EMBL" id="GAH20618.1"/>
    </source>
</evidence>
<reference evidence="2" key="1">
    <citation type="journal article" date="2014" name="Front. Microbiol.">
        <title>High frequency of phylogenetically diverse reductive dehalogenase-homologous genes in deep subseafloor sedimentary metagenomes.</title>
        <authorList>
            <person name="Kawai M."/>
            <person name="Futagami T."/>
            <person name="Toyoda A."/>
            <person name="Takaki Y."/>
            <person name="Nishi S."/>
            <person name="Hori S."/>
            <person name="Arai W."/>
            <person name="Tsubouchi T."/>
            <person name="Morono Y."/>
            <person name="Uchiyama I."/>
            <person name="Ito T."/>
            <person name="Fujiyama A."/>
            <person name="Inagaki F."/>
            <person name="Takami H."/>
        </authorList>
    </citation>
    <scope>NUCLEOTIDE SEQUENCE</scope>
    <source>
        <strain evidence="2">Expedition CK06-06</strain>
    </source>
</reference>
<comment type="caution">
    <text evidence="2">The sequence shown here is derived from an EMBL/GenBank/DDBJ whole genome shotgun (WGS) entry which is preliminary data.</text>
</comment>
<dbReference type="EMBL" id="BARU01000434">
    <property type="protein sequence ID" value="GAH20618.1"/>
    <property type="molecule type" value="Genomic_DNA"/>
</dbReference>
<name>X1FIL5_9ZZZZ</name>
<organism evidence="2">
    <name type="scientific">marine sediment metagenome</name>
    <dbReference type="NCBI Taxonomy" id="412755"/>
    <lineage>
        <taxon>unclassified sequences</taxon>
        <taxon>metagenomes</taxon>
        <taxon>ecological metagenomes</taxon>
    </lineage>
</organism>
<gene>
    <name evidence="2" type="ORF">S03H2_01474</name>
</gene>
<evidence type="ECO:0000259" key="1">
    <source>
        <dbReference type="Pfam" id="PF12762"/>
    </source>
</evidence>
<dbReference type="InterPro" id="IPR024445">
    <property type="entry name" value="Tnp_ISXO2-like"/>
</dbReference>
<dbReference type="AlphaFoldDB" id="X1FIL5"/>
<accession>X1FIL5</accession>
<dbReference type="Pfam" id="PF12762">
    <property type="entry name" value="DDE_Tnp_IS1595"/>
    <property type="match status" value="1"/>
</dbReference>
<sequence>MISYINRNGKYDEKAGRIRPTTTQNADENSIEQFLMQNLERGSIIRTDEWKGYSKTALAEYKHELMSTDVEAVLRCV</sequence>